<dbReference type="VEuPathDB" id="FungiDB:DFL_005439"/>
<evidence type="ECO:0000259" key="6">
    <source>
        <dbReference type="PROSITE" id="PS50048"/>
    </source>
</evidence>
<comment type="caution">
    <text evidence="7">The sequence shown here is derived from an EMBL/GenBank/DDBJ whole genome shotgun (WGS) entry which is preliminary data.</text>
</comment>
<evidence type="ECO:0000256" key="3">
    <source>
        <dbReference type="ARBA" id="ARBA00023163"/>
    </source>
</evidence>
<keyword evidence="8" id="KW-1185">Reference proteome</keyword>
<dbReference type="GO" id="GO:0003677">
    <property type="term" value="F:DNA binding"/>
    <property type="evidence" value="ECO:0007669"/>
    <property type="project" value="UniProtKB-KW"/>
</dbReference>
<sequence>MTDKEKHHKACDECRIRKLKCPGEYPACSRCVRDGVPCVYSLQKTMGRPRKRRRSDALRAHQAATIGKGDCLNNYISISAGDGTNGHNTNQWLERNNVFMGDESRLLDLNILGPGDGRNHHGGCIPHTANRSSSNSAHFDPSLAGSSDTVTTDLDTLFDPSVQNIDFSSLLSDLSPSQDSPLPNPSTPSSSCAAPTVAHHHHCTNASSQPVLLNLIDHTKIPLEVGTAMSPRDMTAFGINPETSLGLTCDCLLHFFSAIMTLKKMIYNPVHLSPPTPFSTPPPPISLEEITAISANAIEITKSSLKCASCNMCFTTLMNVGQLLGLLLRAYSQFLQTSSSVMPRSQAKKVVSDEMDKILDILGQVEIRSLARHGMVLERDMRITKDMVGRGVIERIATGNWVGDRNPLCLKIVNMVRGLADGLICGVGVGECVNGDPGQCNSGLNTLS</sequence>
<dbReference type="InterPro" id="IPR036864">
    <property type="entry name" value="Zn2-C6_fun-type_DNA-bd_sf"/>
</dbReference>
<dbReference type="EMBL" id="SAEB01000007">
    <property type="protein sequence ID" value="RVD83659.1"/>
    <property type="molecule type" value="Genomic_DNA"/>
</dbReference>
<dbReference type="STRING" id="97331.A0A436ZXM3"/>
<feature type="domain" description="Zn(2)-C6 fungal-type" evidence="6">
    <location>
        <begin position="10"/>
        <end position="40"/>
    </location>
</feature>
<evidence type="ECO:0000313" key="7">
    <source>
        <dbReference type="EMBL" id="RVD83659.1"/>
    </source>
</evidence>
<dbReference type="PANTHER" id="PTHR31069">
    <property type="entry name" value="OLEATE-ACTIVATED TRANSCRIPTION FACTOR 1-RELATED"/>
    <property type="match status" value="1"/>
</dbReference>
<dbReference type="PROSITE" id="PS50048">
    <property type="entry name" value="ZN2_CY6_FUNGAL_2"/>
    <property type="match status" value="1"/>
</dbReference>
<accession>A0A436ZXM3</accession>
<dbReference type="CDD" id="cd00067">
    <property type="entry name" value="GAL4"/>
    <property type="match status" value="1"/>
</dbReference>
<dbReference type="SUPFAM" id="SSF57701">
    <property type="entry name" value="Zn2/Cys6 DNA-binding domain"/>
    <property type="match status" value="1"/>
</dbReference>
<dbReference type="InterPro" id="IPR050675">
    <property type="entry name" value="OAF3"/>
</dbReference>
<evidence type="ECO:0000256" key="1">
    <source>
        <dbReference type="ARBA" id="ARBA00023015"/>
    </source>
</evidence>
<reference evidence="7 8" key="1">
    <citation type="submission" date="2019-01" db="EMBL/GenBank/DDBJ databases">
        <title>Intercellular communication is required for trap formation in the nematode-trapping fungus Duddingtonia flagrans.</title>
        <authorList>
            <person name="Youssar L."/>
            <person name="Wernet V."/>
            <person name="Hensel N."/>
            <person name="Hildebrandt H.-G."/>
            <person name="Fischer R."/>
        </authorList>
    </citation>
    <scope>NUCLEOTIDE SEQUENCE [LARGE SCALE GENOMIC DNA]</scope>
    <source>
        <strain evidence="7 8">CBS H-5679</strain>
    </source>
</reference>
<organism evidence="7 8">
    <name type="scientific">Arthrobotrys flagrans</name>
    <name type="common">Nematode-trapping fungus</name>
    <name type="synonym">Trichothecium flagrans</name>
    <dbReference type="NCBI Taxonomy" id="97331"/>
    <lineage>
        <taxon>Eukaryota</taxon>
        <taxon>Fungi</taxon>
        <taxon>Dikarya</taxon>
        <taxon>Ascomycota</taxon>
        <taxon>Pezizomycotina</taxon>
        <taxon>Orbiliomycetes</taxon>
        <taxon>Orbiliales</taxon>
        <taxon>Orbiliaceae</taxon>
        <taxon>Arthrobotrys</taxon>
    </lineage>
</organism>
<evidence type="ECO:0000313" key="8">
    <source>
        <dbReference type="Proteomes" id="UP000283090"/>
    </source>
</evidence>
<dbReference type="GO" id="GO:0008270">
    <property type="term" value="F:zinc ion binding"/>
    <property type="evidence" value="ECO:0007669"/>
    <property type="project" value="InterPro"/>
</dbReference>
<feature type="region of interest" description="Disordered" evidence="5">
    <location>
        <begin position="173"/>
        <end position="195"/>
    </location>
</feature>
<dbReference type="PROSITE" id="PS00463">
    <property type="entry name" value="ZN2_CY6_FUNGAL_1"/>
    <property type="match status" value="1"/>
</dbReference>
<proteinExistence type="predicted"/>
<dbReference type="GO" id="GO:0000981">
    <property type="term" value="F:DNA-binding transcription factor activity, RNA polymerase II-specific"/>
    <property type="evidence" value="ECO:0007669"/>
    <property type="project" value="InterPro"/>
</dbReference>
<gene>
    <name evidence="7" type="ORF">DFL_005439</name>
</gene>
<keyword evidence="2" id="KW-0238">DNA-binding</keyword>
<dbReference type="GeneID" id="93587750"/>
<evidence type="ECO:0000256" key="2">
    <source>
        <dbReference type="ARBA" id="ARBA00023125"/>
    </source>
</evidence>
<dbReference type="SMART" id="SM00066">
    <property type="entry name" value="GAL4"/>
    <property type="match status" value="1"/>
</dbReference>
<keyword evidence="4" id="KW-0539">Nucleus</keyword>
<keyword evidence="3" id="KW-0804">Transcription</keyword>
<dbReference type="OrthoDB" id="10261408at2759"/>
<dbReference type="PANTHER" id="PTHR31069:SF31">
    <property type="entry name" value="MONODICTYPHENONE CLUSTER TRANSCRIPTION FACTOR-RELATED"/>
    <property type="match status" value="1"/>
</dbReference>
<dbReference type="Gene3D" id="4.10.240.10">
    <property type="entry name" value="Zn(2)-C6 fungal-type DNA-binding domain"/>
    <property type="match status" value="1"/>
</dbReference>
<dbReference type="Pfam" id="PF00172">
    <property type="entry name" value="Zn_clus"/>
    <property type="match status" value="1"/>
</dbReference>
<evidence type="ECO:0000256" key="4">
    <source>
        <dbReference type="ARBA" id="ARBA00023242"/>
    </source>
</evidence>
<dbReference type="Proteomes" id="UP000283090">
    <property type="component" value="Unassembled WGS sequence"/>
</dbReference>
<protein>
    <recommendedName>
        <fullName evidence="6">Zn(2)-C6 fungal-type domain-containing protein</fullName>
    </recommendedName>
</protein>
<dbReference type="AlphaFoldDB" id="A0A436ZXM3"/>
<evidence type="ECO:0000256" key="5">
    <source>
        <dbReference type="SAM" id="MobiDB-lite"/>
    </source>
</evidence>
<name>A0A436ZXM3_ARTFL</name>
<keyword evidence="1" id="KW-0805">Transcription regulation</keyword>
<dbReference type="RefSeq" id="XP_067489203.1">
    <property type="nucleotide sequence ID" value="XM_067634699.1"/>
</dbReference>
<dbReference type="InterPro" id="IPR001138">
    <property type="entry name" value="Zn2Cys6_DnaBD"/>
</dbReference>